<organism evidence="2 3">
    <name type="scientific">Thermodesulfobium narugense DSM 14796</name>
    <dbReference type="NCBI Taxonomy" id="747365"/>
    <lineage>
        <taxon>Bacteria</taxon>
        <taxon>Pseudomonadati</taxon>
        <taxon>Thermodesulfobiota</taxon>
        <taxon>Thermodesulfobiia</taxon>
        <taxon>Thermodesulfobiales</taxon>
        <taxon>Thermodesulfobiaceae</taxon>
        <taxon>Thermodesulfobium</taxon>
    </lineage>
</organism>
<proteinExistence type="predicted"/>
<dbReference type="HOGENOM" id="CLU_050021_0_0_9"/>
<dbReference type="KEGG" id="tnr:Thena_1736"/>
<sequence>MLKYKKFILNIRLLDATILPKYKGITLRGGFGNVFKSIACVQKAVDCSDCILNESCIYRRIFDSPKPKDSMKMKKYPYIPHPFVIFSENFETYFSAGDIFDFGLVLFGESIEYLPFFIYTFIKLGEIGFGKNRAKFEVISVRDGDKELFDQRKKTISSFLKEPSFLEIDKIISKDEKSFGKLKISFLSPVSLRFEGKTVYNPEFHILARNILRRISLLEFFYGEPSFDAGFIRSCISEALIVKTVESNIYPEIIKRFSGRQKRLISHIGLVGDVSFVEVPNKLIRLIDNVKEISIGRNTSFGFGRYITEF</sequence>
<accession>M1E8T8</accession>
<keyword evidence="3" id="KW-1185">Reference proteome</keyword>
<evidence type="ECO:0000313" key="2">
    <source>
        <dbReference type="EMBL" id="AEE15343.1"/>
    </source>
</evidence>
<feature type="domain" description="CRISPR-associated protein Cas6 C-terminal" evidence="1">
    <location>
        <begin position="184"/>
        <end position="306"/>
    </location>
</feature>
<name>M1E8T8_9BACT</name>
<evidence type="ECO:0000313" key="3">
    <source>
        <dbReference type="Proteomes" id="UP000011765"/>
    </source>
</evidence>
<dbReference type="RefSeq" id="WP_013757063.1">
    <property type="nucleotide sequence ID" value="NC_015499.1"/>
</dbReference>
<protein>
    <submittedName>
        <fullName evidence="2">CRISPR-associated protein Cas6</fullName>
    </submittedName>
</protein>
<dbReference type="Pfam" id="PF10040">
    <property type="entry name" value="CRISPR_Cas6"/>
    <property type="match status" value="1"/>
</dbReference>
<evidence type="ECO:0000259" key="1">
    <source>
        <dbReference type="Pfam" id="PF10040"/>
    </source>
</evidence>
<dbReference type="Proteomes" id="UP000011765">
    <property type="component" value="Chromosome"/>
</dbReference>
<dbReference type="eggNOG" id="COG5551">
    <property type="taxonomic scope" value="Bacteria"/>
</dbReference>
<dbReference type="STRING" id="747365.Thena_1736"/>
<reference evidence="2 3" key="1">
    <citation type="submission" date="2011-04" db="EMBL/GenBank/DDBJ databases">
        <title>The complete genome of Thermodesulfobium narugense DSM 14796.</title>
        <authorList>
            <consortium name="US DOE Joint Genome Institute (JGI-PGF)"/>
            <person name="Lucas S."/>
            <person name="Han J."/>
            <person name="Lapidus A."/>
            <person name="Bruce D."/>
            <person name="Goodwin L."/>
            <person name="Pitluck S."/>
            <person name="Peters L."/>
            <person name="Kyrpides N."/>
            <person name="Mavromatis K."/>
            <person name="Pagani I."/>
            <person name="Ivanova N."/>
            <person name="Ovchinnikova G."/>
            <person name="Zhang X."/>
            <person name="Saunders L."/>
            <person name="Detter J.C."/>
            <person name="Tapia R."/>
            <person name="Han C."/>
            <person name="Land M."/>
            <person name="Hauser L."/>
            <person name="Markowitz V."/>
            <person name="Cheng J.-F."/>
            <person name="Hugenholtz P."/>
            <person name="Woyke T."/>
            <person name="Wu D."/>
            <person name="Spring S."/>
            <person name="Schroeder M."/>
            <person name="Brambilla E."/>
            <person name="Klenk H.-P."/>
            <person name="Eisen J.A."/>
        </authorList>
    </citation>
    <scope>NUCLEOTIDE SEQUENCE [LARGE SCALE GENOMIC DNA]</scope>
    <source>
        <strain evidence="2 3">DSM 14796</strain>
    </source>
</reference>
<dbReference type="Gene3D" id="3.30.70.1900">
    <property type="match status" value="1"/>
</dbReference>
<dbReference type="InterPro" id="IPR019267">
    <property type="entry name" value="CRISPR-assoc_Cas6_C"/>
</dbReference>
<gene>
    <name evidence="2" type="ORF">Thena_1736</name>
</gene>
<dbReference type="OrthoDB" id="9787241at2"/>
<dbReference type="AlphaFoldDB" id="M1E8T8"/>
<dbReference type="EMBL" id="CP002690">
    <property type="protein sequence ID" value="AEE15343.1"/>
    <property type="molecule type" value="Genomic_DNA"/>
</dbReference>